<evidence type="ECO:0000313" key="2">
    <source>
        <dbReference type="EMBL" id="ACJ12440.1"/>
    </source>
</evidence>
<reference evidence="2" key="1">
    <citation type="submission" date="2008-10" db="EMBL/GenBank/DDBJ databases">
        <title>Functional identification of cinnamic acid operon in Rhodococcus sp. strain T104.</title>
        <authorList>
            <person name="Shin S."/>
            <person name="Choi K.Y."/>
            <person name="Kim E."/>
        </authorList>
    </citation>
    <scope>NUCLEOTIDE SEQUENCE</scope>
    <source>
        <strain evidence="2">T104</strain>
    </source>
</reference>
<name>B6VJI4_9NOCA</name>
<feature type="region of interest" description="Disordered" evidence="1">
    <location>
        <begin position="1"/>
        <end position="30"/>
    </location>
</feature>
<accession>B6VJI4</accession>
<feature type="compositionally biased region" description="Basic residues" evidence="1">
    <location>
        <begin position="141"/>
        <end position="151"/>
    </location>
</feature>
<dbReference type="EMBL" id="FJ418564">
    <property type="protein sequence ID" value="ACJ12440.1"/>
    <property type="molecule type" value="Genomic_DNA"/>
</dbReference>
<proteinExistence type="predicted"/>
<protein>
    <submittedName>
        <fullName evidence="2">Uncharacterized protein</fullName>
    </submittedName>
</protein>
<feature type="region of interest" description="Disordered" evidence="1">
    <location>
        <begin position="74"/>
        <end position="151"/>
    </location>
</feature>
<evidence type="ECO:0000256" key="1">
    <source>
        <dbReference type="SAM" id="MobiDB-lite"/>
    </source>
</evidence>
<dbReference type="AlphaFoldDB" id="B6VJI4"/>
<feature type="compositionally biased region" description="Polar residues" evidence="1">
    <location>
        <begin position="1"/>
        <end position="13"/>
    </location>
</feature>
<organism evidence="2">
    <name type="scientific">Rhodococcus sp. T104</name>
    <dbReference type="NCBI Taxonomy" id="230533"/>
    <lineage>
        <taxon>Bacteria</taxon>
        <taxon>Bacillati</taxon>
        <taxon>Actinomycetota</taxon>
        <taxon>Actinomycetes</taxon>
        <taxon>Mycobacteriales</taxon>
        <taxon>Nocardiaceae</taxon>
        <taxon>Rhodococcus</taxon>
    </lineage>
</organism>
<sequence>MTRTGSAPSSNTEHLVPGAGVPQSVGTRRLPLRRCKTRRVHQWTPVENLRLEEPRACVPRQITLVCPVHSAAKFAESTHRSARNVPSRRSRARRSGDPSSCRGSADPVRHRGSSESAPPAEPPRPTPGRCLIRASSDRGRRPVRQSVRRQA</sequence>
<feature type="compositionally biased region" description="Basic residues" evidence="1">
    <location>
        <begin position="80"/>
        <end position="93"/>
    </location>
</feature>